<dbReference type="InterPro" id="IPR009093">
    <property type="entry name" value="P22_tailspike_N"/>
</dbReference>
<dbReference type="Gene3D" id="2.170.14.10">
    <property type="entry name" value="Phage P22 tailspike-like, N-terminal domain"/>
    <property type="match status" value="1"/>
</dbReference>
<dbReference type="Proteomes" id="UP000011834">
    <property type="component" value="Chromosome"/>
</dbReference>
<dbReference type="InterPro" id="IPR036730">
    <property type="entry name" value="P22_tailspike_N_sf"/>
</dbReference>
<evidence type="ECO:0000313" key="3">
    <source>
        <dbReference type="Proteomes" id="UP000011834"/>
    </source>
</evidence>
<dbReference type="InterPro" id="IPR012334">
    <property type="entry name" value="Pectin_lyas_fold"/>
</dbReference>
<protein>
    <submittedName>
        <fullName evidence="2">Tail protein</fullName>
    </submittedName>
</protein>
<evidence type="ECO:0000313" key="2">
    <source>
        <dbReference type="EMBL" id="AGG31934.1"/>
    </source>
</evidence>
<dbReference type="InterPro" id="IPR011050">
    <property type="entry name" value="Pectin_lyase_fold/virulence"/>
</dbReference>
<feature type="domain" description="Bacteriophage P22 tailspike N-terminal" evidence="1">
    <location>
        <begin position="1"/>
        <end position="113"/>
    </location>
</feature>
<dbReference type="eggNOG" id="ENOG50301ZW">
    <property type="taxonomic scope" value="Bacteria"/>
</dbReference>
<dbReference type="EMBL" id="CP004345">
    <property type="protein sequence ID" value="AGG31934.1"/>
    <property type="molecule type" value="Genomic_DNA"/>
</dbReference>
<dbReference type="SUPFAM" id="SSF51327">
    <property type="entry name" value="Head-binding domain of phage P22 tailspike protein"/>
    <property type="match status" value="1"/>
</dbReference>
<dbReference type="KEGG" id="mmk:MU9_2889"/>
<dbReference type="Pfam" id="PF09008">
    <property type="entry name" value="Head_binding"/>
    <property type="match status" value="1"/>
</dbReference>
<dbReference type="HOGENOM" id="CLU_424421_0_0_6"/>
<dbReference type="Gene3D" id="2.160.20.10">
    <property type="entry name" value="Single-stranded right-handed beta-helix, Pectin lyase-like"/>
    <property type="match status" value="1"/>
</dbReference>
<accession>J7U2X3</accession>
<gene>
    <name evidence="2" type="ORF">MU9_2889</name>
</gene>
<name>J7U2X3_MORMO</name>
<proteinExistence type="predicted"/>
<organism evidence="2 3">
    <name type="scientific">Morganella morganii subsp. morganii KT</name>
    <dbReference type="NCBI Taxonomy" id="1124991"/>
    <lineage>
        <taxon>Bacteria</taxon>
        <taxon>Pseudomonadati</taxon>
        <taxon>Pseudomonadota</taxon>
        <taxon>Gammaproteobacteria</taxon>
        <taxon>Enterobacterales</taxon>
        <taxon>Morganellaceae</taxon>
        <taxon>Morganella</taxon>
    </lineage>
</organism>
<sequence>MSDIIPNVVVSMPSQLFTLARKFQAASNGKIFIGKIDTDPTIQENQIQVYLENEDGTTVPVSQPLIINQAGYPVYNGQIAKFITVQGHSMAVYDSYGAQQFYYPNVLKYDPDQLRQELGAQGGDKLVGSSFGNTVYADYSRLTIARKASFADGGILDSDKEAALAGDGFFYVYKGAHPVTITPGSSPDSNWLCCGLLNGYPLHNFKNFKGQNSDTDALTKCIDFNNFVHIDENTEIYIEPIVLTKSMTIRIDGVVYADRNCPDLCVLISATGVDDITIEGHGRIDGNEKEVTSSKMRLIHLTGGGNRHRVYGITLGNNYISEDDYTGYPESTLWIDGGVEHEVRGVRLVDYGLEGISVCAERSVIADIISTSSWGKTGGTRCLNYSTLHTLGANFIVTNISSYNTGASAIGIDSTDSVVTDINVDTVRWSNGVGLGHPGKPASRTIVSNCVIKNVMQPPGSNRAGVGVSESTDVQLNNISVVNSTVQGVNISAFADRVSVTNLYAENCDTALSMFRANVSITGMSVKACKNGISKQNADDKLILSNVDLTGADTKILGSEDNISGVNVTFDSSFPRQGVTKISNETLPVKITNPNIRPWSTISITPTSANSASSLPYITAIQYGILQIGAVNSPVHYAGIKWYVS</sequence>
<keyword evidence="3" id="KW-1185">Reference proteome</keyword>
<evidence type="ECO:0000259" key="1">
    <source>
        <dbReference type="Pfam" id="PF09008"/>
    </source>
</evidence>
<dbReference type="SUPFAM" id="SSF51126">
    <property type="entry name" value="Pectin lyase-like"/>
    <property type="match status" value="2"/>
</dbReference>
<dbReference type="AlphaFoldDB" id="J7U2X3"/>
<dbReference type="RefSeq" id="WP_004904201.1">
    <property type="nucleotide sequence ID" value="NC_020418.1"/>
</dbReference>
<reference evidence="2 3" key="1">
    <citation type="journal article" date="2012" name="BMC Genomics">
        <title>Whole-genome sequencing and identification of Morganella morganii KT pathogenicity-related genes.</title>
        <authorList>
            <person name="Chen Y.T."/>
            <person name="Peng H.L."/>
            <person name="Shia W.C."/>
            <person name="Hsu F.R."/>
            <person name="Ken C.F."/>
            <person name="Tsao Y.M."/>
            <person name="Chen C.H."/>
            <person name="Liu C.E."/>
            <person name="Hsieh M.F."/>
            <person name="Chen H.C."/>
            <person name="Tang C.Y."/>
            <person name="Ku T.H."/>
        </authorList>
    </citation>
    <scope>NUCLEOTIDE SEQUENCE [LARGE SCALE GENOMIC DNA]</scope>
    <source>
        <strain evidence="2 3">KT</strain>
    </source>
</reference>